<dbReference type="RefSeq" id="YP_009481364.1">
    <property type="nucleotide sequence ID" value="NC_037665.1"/>
</dbReference>
<sequence>MTTRAEENAVTDRANPKGALEWSDWLELAYDRGLILRARDYPALPPGNALLVVPIDMAVFEQRDEAAYEGTLPMDAATFFGSNVEVVVPTGRVWLSGDNFEVAMPPKCLEAPWSPGPNRRLVAEYHCLAGPSAGGESVRDTIESEPDRAWRSEPGFPDFWLSDGSGDGWTRYMRWDDVLKMPPIYLDKTETDNDDVDSGDDDDGHNDVAHDIEHALEQRARNGRGPTDATLPCSAIMAEVERILDDADAHREPQRRATADGFSRLVRIVPVWLEDANAYLASEHAQ</sequence>
<accession>A0A2U7UFU4</accession>
<dbReference type="KEGG" id="vg:36841823"/>
<dbReference type="Proteomes" id="UP000249758">
    <property type="component" value="Segment"/>
</dbReference>
<dbReference type="EMBL" id="MG011691">
    <property type="protein sequence ID" value="AVK77368.1"/>
    <property type="molecule type" value="Genomic_DNA"/>
</dbReference>
<gene>
    <name evidence="1" type="ORF">pmac_cds_680</name>
</gene>
<organism evidence="1">
    <name type="scientific">Pandoravirus macleodensis</name>
    <dbReference type="NCBI Taxonomy" id="2107707"/>
    <lineage>
        <taxon>Viruses</taxon>
        <taxon>Pandoravirus</taxon>
    </lineage>
</organism>
<name>A0A2U7UFU4_9VIRU</name>
<reference evidence="1" key="1">
    <citation type="journal article" date="2018" name="Nat. Commun.">
        <title>Diversity and evolution of the emerging Pandoraviridae family.</title>
        <authorList>
            <person name="Legendre M."/>
            <person name="Fabre E."/>
            <person name="Poirot O."/>
            <person name="Jeudy S."/>
            <person name="Lartigue A."/>
            <person name="Alempic J.M."/>
            <person name="Beucher L."/>
            <person name="Philippe N."/>
            <person name="Bertaux L."/>
            <person name="Christo-Foroux E."/>
            <person name="Labadie K."/>
            <person name="Coute Y."/>
            <person name="Abergel C."/>
            <person name="Claverie J.M."/>
        </authorList>
    </citation>
    <scope>NUCLEOTIDE SEQUENCE [LARGE SCALE GENOMIC DNA]</scope>
    <source>
        <strain evidence="1">Macleodensis</strain>
    </source>
</reference>
<protein>
    <submittedName>
        <fullName evidence="1">Uncharacterized protein</fullName>
    </submittedName>
</protein>
<proteinExistence type="predicted"/>
<dbReference type="GeneID" id="36841823"/>
<evidence type="ECO:0000313" key="1">
    <source>
        <dbReference type="EMBL" id="AVK77368.1"/>
    </source>
</evidence>